<dbReference type="Proteomes" id="UP000605427">
    <property type="component" value="Unassembled WGS sequence"/>
</dbReference>
<feature type="transmembrane region" description="Helical" evidence="1">
    <location>
        <begin position="9"/>
        <end position="28"/>
    </location>
</feature>
<gene>
    <name evidence="2" type="ORF">GCM10007362_19310</name>
</gene>
<proteinExistence type="predicted"/>
<keyword evidence="1" id="KW-0812">Transmembrane</keyword>
<evidence type="ECO:0000313" key="2">
    <source>
        <dbReference type="EMBL" id="GGH76689.1"/>
    </source>
</evidence>
<keyword evidence="1" id="KW-1133">Transmembrane helix</keyword>
<accession>A0ABQ1ZU69</accession>
<comment type="caution">
    <text evidence="2">The sequence shown here is derived from an EMBL/GenBank/DDBJ whole genome shotgun (WGS) entry which is preliminary data.</text>
</comment>
<reference evidence="3" key="1">
    <citation type="journal article" date="2019" name="Int. J. Syst. Evol. Microbiol.">
        <title>The Global Catalogue of Microorganisms (GCM) 10K type strain sequencing project: providing services to taxonomists for standard genome sequencing and annotation.</title>
        <authorList>
            <consortium name="The Broad Institute Genomics Platform"/>
            <consortium name="The Broad Institute Genome Sequencing Center for Infectious Disease"/>
            <person name="Wu L."/>
            <person name="Ma J."/>
        </authorList>
    </citation>
    <scope>NUCLEOTIDE SEQUENCE [LARGE SCALE GENOMIC DNA]</scope>
    <source>
        <strain evidence="3">CCM 8702</strain>
    </source>
</reference>
<evidence type="ECO:0000256" key="1">
    <source>
        <dbReference type="SAM" id="Phobius"/>
    </source>
</evidence>
<organism evidence="2 3">
    <name type="scientific">Saccharibacillus endophyticus</name>
    <dbReference type="NCBI Taxonomy" id="2060666"/>
    <lineage>
        <taxon>Bacteria</taxon>
        <taxon>Bacillati</taxon>
        <taxon>Bacillota</taxon>
        <taxon>Bacilli</taxon>
        <taxon>Bacillales</taxon>
        <taxon>Paenibacillaceae</taxon>
        <taxon>Saccharibacillus</taxon>
    </lineage>
</organism>
<name>A0ABQ1ZU69_9BACL</name>
<dbReference type="EMBL" id="BMDD01000002">
    <property type="protein sequence ID" value="GGH76689.1"/>
    <property type="molecule type" value="Genomic_DNA"/>
</dbReference>
<sequence>MFSTVKRKVLLGFILIPVLLAAAFYVLLQLKLNGFERDMRLYLVDHGVAESEIVGIEAKRSMLPTYPVFVRFAHDPDRAYTFKPDEEQPGNFVLLDSRIPPQLVDREAQNAEYAAFLEAYGFTDVNRLGMTDSSVLAANAEASKLLRSYRSSAEADLASLYGQRVNTYKFSADHPQLRKQLSLQDQDRIDLYLMKVGDLVRGGYMEVREAKANGQTQTKNQRYTLRGDAVES</sequence>
<keyword evidence="1" id="KW-0472">Membrane</keyword>
<protein>
    <submittedName>
        <fullName evidence="2">Uncharacterized protein</fullName>
    </submittedName>
</protein>
<keyword evidence="3" id="KW-1185">Reference proteome</keyword>
<dbReference type="RefSeq" id="WP_172242792.1">
    <property type="nucleotide sequence ID" value="NZ_BMDD01000002.1"/>
</dbReference>
<evidence type="ECO:0000313" key="3">
    <source>
        <dbReference type="Proteomes" id="UP000605427"/>
    </source>
</evidence>